<organism evidence="2">
    <name type="scientific">Aegilops tauschii</name>
    <name type="common">Tausch's goatgrass</name>
    <name type="synonym">Aegilops squarrosa</name>
    <dbReference type="NCBI Taxonomy" id="37682"/>
    <lineage>
        <taxon>Eukaryota</taxon>
        <taxon>Viridiplantae</taxon>
        <taxon>Streptophyta</taxon>
        <taxon>Embryophyta</taxon>
        <taxon>Tracheophyta</taxon>
        <taxon>Spermatophyta</taxon>
        <taxon>Magnoliopsida</taxon>
        <taxon>Liliopsida</taxon>
        <taxon>Poales</taxon>
        <taxon>Poaceae</taxon>
        <taxon>BOP clade</taxon>
        <taxon>Pooideae</taxon>
        <taxon>Triticodae</taxon>
        <taxon>Triticeae</taxon>
        <taxon>Triticinae</taxon>
        <taxon>Aegilops</taxon>
    </lineage>
</organism>
<feature type="domain" description="F-box/LRR-repeat protein 15/At3g58940/PEG3-like LRR" evidence="1">
    <location>
        <begin position="9"/>
        <end position="132"/>
    </location>
</feature>
<evidence type="ECO:0000313" key="2">
    <source>
        <dbReference type="EnsemblPlants" id="EMT26440"/>
    </source>
</evidence>
<dbReference type="InterPro" id="IPR055411">
    <property type="entry name" value="LRR_FXL15/At3g58940/PEG3-like"/>
</dbReference>
<dbReference type="EnsemblPlants" id="EMT26440">
    <property type="protein sequence ID" value="EMT26440"/>
    <property type="gene ID" value="F775_22191"/>
</dbReference>
<dbReference type="AlphaFoldDB" id="M8BN63"/>
<dbReference type="ExpressionAtlas" id="M8BN63">
    <property type="expression patterns" value="baseline"/>
</dbReference>
<name>M8BN63_AEGTA</name>
<protein>
    <recommendedName>
        <fullName evidence="1">F-box/LRR-repeat protein 15/At3g58940/PEG3-like LRR domain-containing protein</fullName>
    </recommendedName>
</protein>
<proteinExistence type="predicted"/>
<dbReference type="InterPro" id="IPR055302">
    <property type="entry name" value="F-box_dom-containing"/>
</dbReference>
<dbReference type="Pfam" id="PF24758">
    <property type="entry name" value="LRR_At5g56370"/>
    <property type="match status" value="1"/>
</dbReference>
<dbReference type="PANTHER" id="PTHR32141">
    <property type="match status" value="1"/>
</dbReference>
<accession>M8BN63</accession>
<dbReference type="SUPFAM" id="SSF52047">
    <property type="entry name" value="RNI-like"/>
    <property type="match status" value="1"/>
</dbReference>
<sequence>MACYCSLPPNLAVDFPLLQQLTLWMVTLTEEALNAHLSGCPALESLGLTEIMGVVCLRIKSPTLRSICFVHSSYVTPPVLVIEDAPCLERARLQTLGTDNSAVTFRIIYAPKLEIFSQLMNTVRLTTIMHTVRT</sequence>
<dbReference type="PANTHER" id="PTHR32141:SF168">
    <property type="entry name" value="OS12G0595200 PROTEIN"/>
    <property type="match status" value="1"/>
</dbReference>
<evidence type="ECO:0000259" key="1">
    <source>
        <dbReference type="Pfam" id="PF24758"/>
    </source>
</evidence>
<reference evidence="2" key="1">
    <citation type="submission" date="2015-06" db="UniProtKB">
        <authorList>
            <consortium name="EnsemblPlants"/>
        </authorList>
    </citation>
    <scope>IDENTIFICATION</scope>
</reference>